<feature type="signal peptide" evidence="1">
    <location>
        <begin position="1"/>
        <end position="23"/>
    </location>
</feature>
<organism evidence="2 3">
    <name type="scientific">Streptomyces malaysiensis</name>
    <dbReference type="NCBI Taxonomy" id="92644"/>
    <lineage>
        <taxon>Bacteria</taxon>
        <taxon>Bacillati</taxon>
        <taxon>Actinomycetota</taxon>
        <taxon>Actinomycetes</taxon>
        <taxon>Kitasatosporales</taxon>
        <taxon>Streptomycetaceae</taxon>
        <taxon>Streptomyces</taxon>
        <taxon>Streptomyces violaceusniger group</taxon>
    </lineage>
</organism>
<sequence length="121" mass="12303">MSRLRLWPAMVAGVLALAMGGTAAHNGFSGNTSLTASATASATAGCGKAPALTSGTHTIQSNGKSRSYIRVTTYGACSAGHPVAWAAFDEGHIAAPQDGAGGDSGSRTWVPGEIWKFFTQF</sequence>
<dbReference type="AlphaFoldDB" id="A0A7X5XAC0"/>
<dbReference type="Proteomes" id="UP000536624">
    <property type="component" value="Unassembled WGS sequence"/>
</dbReference>
<evidence type="ECO:0000313" key="2">
    <source>
        <dbReference type="EMBL" id="NIY69556.1"/>
    </source>
</evidence>
<evidence type="ECO:0000256" key="1">
    <source>
        <dbReference type="SAM" id="SignalP"/>
    </source>
</evidence>
<dbReference type="RefSeq" id="WP_167504749.1">
    <property type="nucleotide sequence ID" value="NZ_JAALLH010000002.1"/>
</dbReference>
<evidence type="ECO:0000313" key="3">
    <source>
        <dbReference type="Proteomes" id="UP000536624"/>
    </source>
</evidence>
<accession>A0A7X5XAC0</accession>
<feature type="chain" id="PRO_5031201589" evidence="1">
    <location>
        <begin position="24"/>
        <end position="121"/>
    </location>
</feature>
<reference evidence="2 3" key="1">
    <citation type="submission" date="2020-02" db="EMBL/GenBank/DDBJ databases">
        <title>Streptomyces malaysiensis DSM14702 (JHCC583434, PFL_A843) Genome sequencing and assembly.</title>
        <authorList>
            <person name="Samborskyy M."/>
        </authorList>
    </citation>
    <scope>NUCLEOTIDE SEQUENCE [LARGE SCALE GENOMIC DNA]</scope>
    <source>
        <strain evidence="2 3">DSM 14702</strain>
    </source>
</reference>
<proteinExistence type="predicted"/>
<gene>
    <name evidence="2" type="ORF">SMALB_7680</name>
</gene>
<protein>
    <submittedName>
        <fullName evidence="2">Cellulose-binding family II</fullName>
    </submittedName>
</protein>
<name>A0A7X5XAC0_STRMQ</name>
<dbReference type="EMBL" id="JAALLH010000002">
    <property type="protein sequence ID" value="NIY69556.1"/>
    <property type="molecule type" value="Genomic_DNA"/>
</dbReference>
<keyword evidence="1" id="KW-0732">Signal</keyword>
<comment type="caution">
    <text evidence="2">The sequence shown here is derived from an EMBL/GenBank/DDBJ whole genome shotgun (WGS) entry which is preliminary data.</text>
</comment>